<organism evidence="4 5">
    <name type="scientific">Penicillium malachiteum</name>
    <dbReference type="NCBI Taxonomy" id="1324776"/>
    <lineage>
        <taxon>Eukaryota</taxon>
        <taxon>Fungi</taxon>
        <taxon>Dikarya</taxon>
        <taxon>Ascomycota</taxon>
        <taxon>Pezizomycotina</taxon>
        <taxon>Eurotiomycetes</taxon>
        <taxon>Eurotiomycetidae</taxon>
        <taxon>Eurotiales</taxon>
        <taxon>Aspergillaceae</taxon>
        <taxon>Penicillium</taxon>
    </lineage>
</organism>
<dbReference type="GO" id="GO:0016616">
    <property type="term" value="F:oxidoreductase activity, acting on the CH-OH group of donors, NAD or NADP as acceptor"/>
    <property type="evidence" value="ECO:0007669"/>
    <property type="project" value="TreeGrafter"/>
</dbReference>
<dbReference type="InterPro" id="IPR036291">
    <property type="entry name" value="NAD(P)-bd_dom_sf"/>
</dbReference>
<proteinExistence type="inferred from homology"/>
<reference evidence="4" key="1">
    <citation type="journal article" date="2023" name="IMA Fungus">
        <title>Comparative genomic study of the Penicillium genus elucidates a diverse pangenome and 15 lateral gene transfer events.</title>
        <authorList>
            <person name="Petersen C."/>
            <person name="Sorensen T."/>
            <person name="Nielsen M.R."/>
            <person name="Sondergaard T.E."/>
            <person name="Sorensen J.L."/>
            <person name="Fitzpatrick D.A."/>
            <person name="Frisvad J.C."/>
            <person name="Nielsen K.L."/>
        </authorList>
    </citation>
    <scope>NUCLEOTIDE SEQUENCE</scope>
    <source>
        <strain evidence="4">IBT 17514</strain>
    </source>
</reference>
<dbReference type="InterPro" id="IPR050425">
    <property type="entry name" value="NAD(P)_dehydrat-like"/>
</dbReference>
<dbReference type="AlphaFoldDB" id="A0AAD6HB83"/>
<dbReference type="PANTHER" id="PTHR10366:SF564">
    <property type="entry name" value="STEROL-4-ALPHA-CARBOXYLATE 3-DEHYDROGENASE, DECARBOXYLATING"/>
    <property type="match status" value="1"/>
</dbReference>
<dbReference type="InterPro" id="IPR001509">
    <property type="entry name" value="Epimerase_deHydtase"/>
</dbReference>
<dbReference type="Proteomes" id="UP001215712">
    <property type="component" value="Unassembled WGS sequence"/>
</dbReference>
<evidence type="ECO:0000259" key="3">
    <source>
        <dbReference type="Pfam" id="PF01370"/>
    </source>
</evidence>
<dbReference type="EMBL" id="JAQJAN010000020">
    <property type="protein sequence ID" value="KAJ5703803.1"/>
    <property type="molecule type" value="Genomic_DNA"/>
</dbReference>
<comment type="caution">
    <text evidence="4">The sequence shown here is derived from an EMBL/GenBank/DDBJ whole genome shotgun (WGS) entry which is preliminary data.</text>
</comment>
<gene>
    <name evidence="4" type="ORF">N7493_010941</name>
</gene>
<feature type="domain" description="NAD-dependent epimerase/dehydratase" evidence="3">
    <location>
        <begin position="53"/>
        <end position="207"/>
    </location>
</feature>
<evidence type="ECO:0000256" key="1">
    <source>
        <dbReference type="ARBA" id="ARBA00023002"/>
    </source>
</evidence>
<dbReference type="PANTHER" id="PTHR10366">
    <property type="entry name" value="NAD DEPENDENT EPIMERASE/DEHYDRATASE"/>
    <property type="match status" value="1"/>
</dbReference>
<evidence type="ECO:0000313" key="4">
    <source>
        <dbReference type="EMBL" id="KAJ5703803.1"/>
    </source>
</evidence>
<dbReference type="SUPFAM" id="SSF51735">
    <property type="entry name" value="NAD(P)-binding Rossmann-fold domains"/>
    <property type="match status" value="1"/>
</dbReference>
<reference evidence="4" key="2">
    <citation type="submission" date="2023-01" db="EMBL/GenBank/DDBJ databases">
        <authorList>
            <person name="Petersen C."/>
        </authorList>
    </citation>
    <scope>NUCLEOTIDE SEQUENCE</scope>
    <source>
        <strain evidence="4">IBT 17514</strain>
    </source>
</reference>
<evidence type="ECO:0000256" key="2">
    <source>
        <dbReference type="ARBA" id="ARBA00023445"/>
    </source>
</evidence>
<sequence length="306" mass="32875">MANDELVLVTGGSGFVGSHCIIQCLAAGYQVRTTVRSLKREEETAPSPLPAAAPKNEDELIKPAREGTLRVLRAARDAKVKRVVLTSSSAAISEGRQNAHRKVFTEEDWTDVNDPSVAAYAKSKTLAERAAWDFIKNEGGALELTVINPSMITGSALAPDTSSTMEVISRLMNGAIPGCPNLLWTFVDVRDVPSMHLLAMTNPNANGEGFLCMSQPQMSLKEISLILRERLGDKAKRCPTRSIPDFAVKIMALFDSSIALVVPMLGQTFEGSLEKATNLLGWTPRPSADAVVAAGESLNTLGLVKK</sequence>
<accession>A0AAD6HB83</accession>
<evidence type="ECO:0000313" key="5">
    <source>
        <dbReference type="Proteomes" id="UP001215712"/>
    </source>
</evidence>
<keyword evidence="1" id="KW-0560">Oxidoreductase</keyword>
<dbReference type="Gene3D" id="3.40.50.720">
    <property type="entry name" value="NAD(P)-binding Rossmann-like Domain"/>
    <property type="match status" value="2"/>
</dbReference>
<name>A0AAD6HB83_9EURO</name>
<protein>
    <recommendedName>
        <fullName evidence="3">NAD-dependent epimerase/dehydratase domain-containing protein</fullName>
    </recommendedName>
</protein>
<comment type="similarity">
    <text evidence="2">Belongs to the NAD(P)-dependent epimerase/dehydratase family. Dihydroflavonol-4-reductase subfamily.</text>
</comment>
<dbReference type="Pfam" id="PF01370">
    <property type="entry name" value="Epimerase"/>
    <property type="match status" value="1"/>
</dbReference>
<keyword evidence="5" id="KW-1185">Reference proteome</keyword>